<comment type="caution">
    <text evidence="2">The sequence shown here is derived from an EMBL/GenBank/DDBJ whole genome shotgun (WGS) entry which is preliminary data.</text>
</comment>
<protein>
    <recommendedName>
        <fullName evidence="1">DUF6896 domain-containing protein</fullName>
    </recommendedName>
</protein>
<accession>A0A511N2J7</accession>
<organism evidence="2 3">
    <name type="scientific">Deinococcus cellulosilyticus (strain DSM 18568 / NBRC 106333 / KACC 11606 / 5516J-15)</name>
    <dbReference type="NCBI Taxonomy" id="1223518"/>
    <lineage>
        <taxon>Bacteria</taxon>
        <taxon>Thermotogati</taxon>
        <taxon>Deinococcota</taxon>
        <taxon>Deinococci</taxon>
        <taxon>Deinococcales</taxon>
        <taxon>Deinococcaceae</taxon>
        <taxon>Deinococcus</taxon>
    </lineage>
</organism>
<proteinExistence type="predicted"/>
<dbReference type="AlphaFoldDB" id="A0A511N2J7"/>
<dbReference type="EMBL" id="BJXB01000011">
    <property type="protein sequence ID" value="GEM47052.1"/>
    <property type="molecule type" value="Genomic_DNA"/>
</dbReference>
<evidence type="ECO:0000313" key="2">
    <source>
        <dbReference type="EMBL" id="GEM47052.1"/>
    </source>
</evidence>
<keyword evidence="3" id="KW-1185">Reference proteome</keyword>
<name>A0A511N2J7_DEIC1</name>
<gene>
    <name evidence="2" type="ORF">DC3_26870</name>
</gene>
<dbReference type="InterPro" id="IPR054191">
    <property type="entry name" value="DUF6896"/>
</dbReference>
<evidence type="ECO:0000313" key="3">
    <source>
        <dbReference type="Proteomes" id="UP000321306"/>
    </source>
</evidence>
<feature type="domain" description="DUF6896" evidence="1">
    <location>
        <begin position="7"/>
        <end position="119"/>
    </location>
</feature>
<dbReference type="Proteomes" id="UP000321306">
    <property type="component" value="Unassembled WGS sequence"/>
</dbReference>
<evidence type="ECO:0000259" key="1">
    <source>
        <dbReference type="Pfam" id="PF21837"/>
    </source>
</evidence>
<reference evidence="2 3" key="1">
    <citation type="submission" date="2019-07" db="EMBL/GenBank/DDBJ databases">
        <title>Whole genome shotgun sequence of Deinococcus cellulosilyticus NBRC 106333.</title>
        <authorList>
            <person name="Hosoyama A."/>
            <person name="Uohara A."/>
            <person name="Ohji S."/>
            <person name="Ichikawa N."/>
        </authorList>
    </citation>
    <scope>NUCLEOTIDE SEQUENCE [LARGE SCALE GENOMIC DNA]</scope>
    <source>
        <strain evidence="2 3">NBRC 106333</strain>
    </source>
</reference>
<sequence length="138" mass="15593">MTPEADFMQLYSLYQNRIREVIHRLQLAYSAHISPENAGEAFPAHGELEGLEFHFHGLGCTALLEGQVVAWDWLSVEGDRHDLIVPWMMWRSLEHLEGTEGFDAFKAQLSLLVEQGTLKVWDGCQDLLMVVHSAEATG</sequence>
<dbReference type="Pfam" id="PF21837">
    <property type="entry name" value="DUF6896"/>
    <property type="match status" value="1"/>
</dbReference>